<feature type="domain" description="Major facilitator superfamily (MFS) profile" evidence="9">
    <location>
        <begin position="1566"/>
        <end position="2015"/>
    </location>
</feature>
<keyword evidence="4 8" id="KW-0812">Transmembrane</keyword>
<dbReference type="Gene3D" id="1.20.1720.10">
    <property type="entry name" value="Multidrug resistance protein D"/>
    <property type="match status" value="1"/>
</dbReference>
<accession>G9MUU8</accession>
<sequence length="2032" mass="224762">LGLKVVYRPPKERKVDIIFVHGLGGSSRMTWTKDHNLDNFWPLKFLPHEPEIGDARIMTFGYNAKFKPGSSGSSTISVLDFAKELLYDLKYATDESSPELEDLRLGHKPIIFLAHSMGGLIVKEAYMQGKDDPEYAAIIKAISSIIFLSTPHRGTNLAETLNRILRVSLVAKPMQFISELTSGSQTLQKLNESFRHVAEKLQIISFYETRPTPIIKSATSIMVLEKESSVLGYPGEISKPLDADHNGVCKYDGPDDPRYITIRNALKSLVAKSNHKGAFRNTCLPAKENLGNYLSSAESPNQDFNFFRDRWTVGTCEWIFSNQAFTAWLEDDRITPHVLWLQGNAAGGKSIMSSFIIDKLARGGLPCYYFFFRFNDQKKRSIGTLLRSLAAQMANSIPAYAYKLLDVASVTTDLKAADFRSIWQWFFKDTLFALGEEVENPIYWVMDGLDEADTPSSLIRLLADIDAASVKIPLRVLIVSRKTHDLSSAFVRLGKRIDMDTIWIEGNRQDLLAYVEQEMDFTEESEYRDQVVAQLLERTGGNFLWLHLAVHKINQCHTKLDVERALEDLPSGMHELYDRMALLVQNQPKASDRRLGQSILGWATCARRSLSIEELKDALGGTSDMREIVEIHRTVEDLCGGFVVVDNEGKIAMLHETAREYLTGSTLYESSGRRPYAIDPRRTHDLLFKRCIACLTDPSLRNLINRGEPPALLNYAISSWYIHLSKGTCIDPNPEILDVVVRFLRSPHVLVWMFSAATQNELRFLVIASRYLAGVVLGLRQLQDEGESLAQRQATEVIEGWATDLIKIVGKFGKNLTRDPDSIYRRIPPFCPSPSMIYQQFGKKESRTLHVSGVATTRWDDCLARFSFESGAVASTVLNAGSHTIATYSDATFGEQRRMQHAERVLMIQVNKLGNLLVSYGYKTTRIWDITTGACIKVASNPATLPRPQAITFVQDEILMSSEDRCVRSLSISDESSVDWRLKSRVEEQGQVLDGIIANAPSCAAISHDGRMVAYGYRGHPITVWEIDPTVFFSEIVLDADGAIDMLEASSMRWHPLRYEIFCLSNLGILFKWDPDYDQAEFTTHSGADKLNINSNGSLVVTGDARGNIKVYASADLSLLCHLHSQDNIVSLSFSSDSRRLYDVRSLYGIVWEPSTLVRLAEKSEYPESNTDLEFTGDNESLAKLSLYSEHTSAQFDSVVSLARQPVGSLYCYATEDGVAMLGEVGKGNVGELARSASYLAMEHMVWSEDGRLVVLSDLGGRLLFKRVTRSSNKWSIQHEHDLVIPPLQGHITQLVVHPSGDRLLAATPTTLHCVNLKTWEINAKPCPINVEPQIKWACHPTIPDYILGFSRTRVRIVSWVTLDELGVRTYELPRATKQQAPGPTTASHGLLARFPQILFETHLAGSGESTREFLVFEAADITPSPDDATTGLSYTTLPEHVASRIREPLAFLPRGKLAYLDIDRWICTRHGSESAALGNTSGIERHYFLPGDWATANEAYLCAMTPDGTLLCPQNGGIASPYFCSSYRPLLDMSTEPKHELGAPRPSLIPEEPYSAFSNWQKRSIVILMASVGCLGTLSSFVYFPAIPQLTDHLHVSVADINLTITVYLIVAAIAPTIVGNSADTIGRRPTVVVCLVIYLGADIGLALSPSFAALLCFRILQAAGISGTFAITFGVLGDLFTPAERGSTSGIMSFVLNTPPSFGPVLSGLLMQRWGWRSIFWFLTTASACFLLVIALCLPETSRLVVANGSTPATHGLRRPILPLLLPKSLVGEQASASASNNERTGRISCPNPLKTLSVLRKPATFLIICAMAIYYAIYSTLQASLSSLFSSTYKTSSVVTGLIYLPFGVGCGLGAVLSGKVLDIEYRRTAARLHFPLDRGANHDLASFPIEKARLGSLVYALLPCCLCIAGYGWSIQYELHMAVPLILQFLIGLPVQGIFTAIGTLLVDTHPGKPASAQAANNFIRCATAGAGLAIFEPALRRLGPGWTFVLSAASGLVAAALLFWVRGSGMLWRRRSRRRQANKISSH</sequence>
<evidence type="ECO:0000256" key="1">
    <source>
        <dbReference type="ARBA" id="ARBA00004141"/>
    </source>
</evidence>
<dbReference type="EMBL" id="ABDF02000063">
    <property type="protein sequence ID" value="EHK21763.1"/>
    <property type="molecule type" value="Genomic_DNA"/>
</dbReference>
<comment type="subcellular location">
    <subcellularLocation>
        <location evidence="1">Membrane</location>
        <topology evidence="1">Multi-pass membrane protein</topology>
    </subcellularLocation>
</comment>
<feature type="transmembrane region" description="Helical" evidence="8">
    <location>
        <begin position="1806"/>
        <end position="1824"/>
    </location>
</feature>
<dbReference type="STRING" id="413071.G9MUU8"/>
<dbReference type="eggNOG" id="KOG2029">
    <property type="taxonomic scope" value="Eukaryota"/>
</dbReference>
<dbReference type="Gene3D" id="3.40.50.1820">
    <property type="entry name" value="alpha/beta hydrolase"/>
    <property type="match status" value="1"/>
</dbReference>
<evidence type="ECO:0000256" key="5">
    <source>
        <dbReference type="ARBA" id="ARBA00022737"/>
    </source>
</evidence>
<dbReference type="InterPro" id="IPR007751">
    <property type="entry name" value="DUF676_lipase-like"/>
</dbReference>
<dbReference type="SUPFAM" id="SSF50998">
    <property type="entry name" value="Quinoprotein alcohol dehydrogenase-like"/>
    <property type="match status" value="1"/>
</dbReference>
<dbReference type="InterPro" id="IPR056884">
    <property type="entry name" value="NPHP3-like_N"/>
</dbReference>
<dbReference type="InterPro" id="IPR036259">
    <property type="entry name" value="MFS_trans_sf"/>
</dbReference>
<dbReference type="InterPro" id="IPR011047">
    <property type="entry name" value="Quinoprotein_ADH-like_sf"/>
</dbReference>
<dbReference type="SUPFAM" id="SSF53474">
    <property type="entry name" value="alpha/beta-Hydrolases"/>
    <property type="match status" value="1"/>
</dbReference>
<evidence type="ECO:0000256" key="4">
    <source>
        <dbReference type="ARBA" id="ARBA00022692"/>
    </source>
</evidence>
<keyword evidence="6 8" id="KW-1133">Transmembrane helix</keyword>
<organism evidence="10 11">
    <name type="scientific">Hypocrea virens (strain Gv29-8 / FGSC 10586)</name>
    <name type="common">Gliocladium virens</name>
    <name type="synonym">Trichoderma virens</name>
    <dbReference type="NCBI Taxonomy" id="413071"/>
    <lineage>
        <taxon>Eukaryota</taxon>
        <taxon>Fungi</taxon>
        <taxon>Dikarya</taxon>
        <taxon>Ascomycota</taxon>
        <taxon>Pezizomycotina</taxon>
        <taxon>Sordariomycetes</taxon>
        <taxon>Hypocreomycetidae</taxon>
        <taxon>Hypocreales</taxon>
        <taxon>Hypocreaceae</taxon>
        <taxon>Trichoderma</taxon>
    </lineage>
</organism>
<gene>
    <name evidence="10" type="ORF">TRIVIDRAFT_151811</name>
</gene>
<feature type="transmembrane region" description="Helical" evidence="8">
    <location>
        <begin position="1929"/>
        <end position="1951"/>
    </location>
</feature>
<dbReference type="Pfam" id="PF22939">
    <property type="entry name" value="WHD_GPIID"/>
    <property type="match status" value="1"/>
</dbReference>
<feature type="transmembrane region" description="Helical" evidence="8">
    <location>
        <begin position="1632"/>
        <end position="1650"/>
    </location>
</feature>
<evidence type="ECO:0000256" key="2">
    <source>
        <dbReference type="ARBA" id="ARBA00007920"/>
    </source>
</evidence>
<feature type="transmembrane region" description="Helical" evidence="8">
    <location>
        <begin position="1721"/>
        <end position="1740"/>
    </location>
</feature>
<dbReference type="InterPro" id="IPR011701">
    <property type="entry name" value="MFS"/>
</dbReference>
<dbReference type="PANTHER" id="PTHR23502:SF51">
    <property type="entry name" value="QUINIDINE RESISTANCE PROTEIN 1-RELATED"/>
    <property type="match status" value="1"/>
</dbReference>
<dbReference type="PANTHER" id="PTHR23502">
    <property type="entry name" value="MAJOR FACILITATOR SUPERFAMILY"/>
    <property type="match status" value="1"/>
</dbReference>
<proteinExistence type="inferred from homology"/>
<dbReference type="Proteomes" id="UP000007115">
    <property type="component" value="Unassembled WGS sequence"/>
</dbReference>
<dbReference type="SUPFAM" id="SSF103473">
    <property type="entry name" value="MFS general substrate transporter"/>
    <property type="match status" value="1"/>
</dbReference>
<feature type="transmembrane region" description="Helical" evidence="8">
    <location>
        <begin position="1566"/>
        <end position="1587"/>
    </location>
</feature>
<evidence type="ECO:0000256" key="6">
    <source>
        <dbReference type="ARBA" id="ARBA00022989"/>
    </source>
</evidence>
<dbReference type="GO" id="GO:0022857">
    <property type="term" value="F:transmembrane transporter activity"/>
    <property type="evidence" value="ECO:0007669"/>
    <property type="project" value="InterPro"/>
</dbReference>
<dbReference type="HOGENOM" id="CLU_001384_2_0_1"/>
<dbReference type="InterPro" id="IPR015943">
    <property type="entry name" value="WD40/YVTN_repeat-like_dom_sf"/>
</dbReference>
<feature type="transmembrane region" description="Helical" evidence="8">
    <location>
        <begin position="1599"/>
        <end position="1620"/>
    </location>
</feature>
<dbReference type="OMA" id="HNGVCKY"/>
<feature type="transmembrane region" description="Helical" evidence="8">
    <location>
        <begin position="1963"/>
        <end position="1984"/>
    </location>
</feature>
<keyword evidence="11" id="KW-1185">Reference proteome</keyword>
<dbReference type="Gene3D" id="2.130.10.10">
    <property type="entry name" value="YVTN repeat-like/Quinoprotein amine dehydrogenase"/>
    <property type="match status" value="2"/>
</dbReference>
<evidence type="ECO:0000313" key="11">
    <source>
        <dbReference type="Proteomes" id="UP000007115"/>
    </source>
</evidence>
<keyword evidence="7 8" id="KW-0472">Membrane</keyword>
<keyword evidence="5" id="KW-0677">Repeat</keyword>
<reference evidence="10 11" key="1">
    <citation type="journal article" date="2011" name="Genome Biol.">
        <title>Comparative genome sequence analysis underscores mycoparasitism as the ancestral life style of Trichoderma.</title>
        <authorList>
            <person name="Kubicek C.P."/>
            <person name="Herrera-Estrella A."/>
            <person name="Seidl-Seiboth V."/>
            <person name="Martinez D.A."/>
            <person name="Druzhinina I.S."/>
            <person name="Thon M."/>
            <person name="Zeilinger S."/>
            <person name="Casas-Flores S."/>
            <person name="Horwitz B.A."/>
            <person name="Mukherjee P.K."/>
            <person name="Mukherjee M."/>
            <person name="Kredics L."/>
            <person name="Alcaraz L.D."/>
            <person name="Aerts A."/>
            <person name="Antal Z."/>
            <person name="Atanasova L."/>
            <person name="Cervantes-Badillo M.G."/>
            <person name="Challacombe J."/>
            <person name="Chertkov O."/>
            <person name="McCluskey K."/>
            <person name="Coulpier F."/>
            <person name="Deshpande N."/>
            <person name="von Doehren H."/>
            <person name="Ebbole D.J."/>
            <person name="Esquivel-Naranjo E.U."/>
            <person name="Fekete E."/>
            <person name="Flipphi M."/>
            <person name="Glaser F."/>
            <person name="Gomez-Rodriguez E.Y."/>
            <person name="Gruber S."/>
            <person name="Han C."/>
            <person name="Henrissat B."/>
            <person name="Hermosa R."/>
            <person name="Hernandez-Onate M."/>
            <person name="Karaffa L."/>
            <person name="Kosti I."/>
            <person name="Le Crom S."/>
            <person name="Lindquist E."/>
            <person name="Lucas S."/>
            <person name="Luebeck M."/>
            <person name="Luebeck P.S."/>
            <person name="Margeot A."/>
            <person name="Metz B."/>
            <person name="Misra M."/>
            <person name="Nevalainen H."/>
            <person name="Omann M."/>
            <person name="Packer N."/>
            <person name="Perrone G."/>
            <person name="Uresti-Rivera E.E."/>
            <person name="Salamov A."/>
            <person name="Schmoll M."/>
            <person name="Seiboth B."/>
            <person name="Shapiro H."/>
            <person name="Sukno S."/>
            <person name="Tamayo-Ramos J.A."/>
            <person name="Tisch D."/>
            <person name="Wiest A."/>
            <person name="Wilkinson H.H."/>
            <person name="Zhang M."/>
            <person name="Coutinho P.M."/>
            <person name="Kenerley C.M."/>
            <person name="Monte E."/>
            <person name="Baker S.E."/>
            <person name="Grigoriev I.V."/>
        </authorList>
    </citation>
    <scope>NUCLEOTIDE SEQUENCE [LARGE SCALE GENOMIC DNA]</scope>
    <source>
        <strain evidence="11">Gv29-8 / FGSC 10586</strain>
    </source>
</reference>
<dbReference type="VEuPathDB" id="FungiDB:TRIVIDRAFT_151811"/>
<evidence type="ECO:0000256" key="8">
    <source>
        <dbReference type="SAM" id="Phobius"/>
    </source>
</evidence>
<dbReference type="GeneID" id="25788163"/>
<feature type="transmembrane region" description="Helical" evidence="8">
    <location>
        <begin position="1844"/>
        <end position="1865"/>
    </location>
</feature>
<feature type="transmembrane region" description="Helical" evidence="8">
    <location>
        <begin position="1898"/>
        <end position="1917"/>
    </location>
</feature>
<dbReference type="Pfam" id="PF05057">
    <property type="entry name" value="DUF676"/>
    <property type="match status" value="1"/>
</dbReference>
<comment type="similarity">
    <text evidence="2">Belongs to the putative lipase ROG1 family.</text>
</comment>
<dbReference type="InterPro" id="IPR020846">
    <property type="entry name" value="MFS_dom"/>
</dbReference>
<dbReference type="InterPro" id="IPR029058">
    <property type="entry name" value="AB_hydrolase_fold"/>
</dbReference>
<dbReference type="InParanoid" id="G9MUU8"/>
<evidence type="ECO:0000313" key="10">
    <source>
        <dbReference type="EMBL" id="EHK21763.1"/>
    </source>
</evidence>
<evidence type="ECO:0000259" key="9">
    <source>
        <dbReference type="PROSITE" id="PS50850"/>
    </source>
</evidence>
<feature type="non-terminal residue" evidence="10">
    <location>
        <position position="1"/>
    </location>
</feature>
<evidence type="ECO:0000256" key="7">
    <source>
        <dbReference type="ARBA" id="ARBA00023136"/>
    </source>
</evidence>
<dbReference type="RefSeq" id="XP_013955958.1">
    <property type="nucleotide sequence ID" value="XM_014100483.1"/>
</dbReference>
<dbReference type="OrthoDB" id="194358at2759"/>
<keyword evidence="3" id="KW-0813">Transport</keyword>
<feature type="transmembrane region" description="Helical" evidence="8">
    <location>
        <begin position="1657"/>
        <end position="1678"/>
    </location>
</feature>
<evidence type="ECO:0000256" key="3">
    <source>
        <dbReference type="ARBA" id="ARBA00022448"/>
    </source>
</evidence>
<dbReference type="GO" id="GO:0005886">
    <property type="term" value="C:plasma membrane"/>
    <property type="evidence" value="ECO:0007669"/>
    <property type="project" value="TreeGrafter"/>
</dbReference>
<dbReference type="Pfam" id="PF24883">
    <property type="entry name" value="NPHP3_N"/>
    <property type="match status" value="1"/>
</dbReference>
<dbReference type="Pfam" id="PF07690">
    <property type="entry name" value="MFS_1"/>
    <property type="match status" value="1"/>
</dbReference>
<feature type="transmembrane region" description="Helical" evidence="8">
    <location>
        <begin position="1990"/>
        <end position="2010"/>
    </location>
</feature>
<comment type="caution">
    <text evidence="10">The sequence shown here is derived from an EMBL/GenBank/DDBJ whole genome shotgun (WGS) entry which is preliminary data.</text>
</comment>
<dbReference type="Gene3D" id="1.20.1250.20">
    <property type="entry name" value="MFS general substrate transporter like domains"/>
    <property type="match status" value="1"/>
</dbReference>
<dbReference type="eggNOG" id="KOG0255">
    <property type="taxonomic scope" value="Eukaryota"/>
</dbReference>
<dbReference type="InterPro" id="IPR054471">
    <property type="entry name" value="GPIID_WHD"/>
</dbReference>
<dbReference type="PROSITE" id="PS50850">
    <property type="entry name" value="MFS"/>
    <property type="match status" value="1"/>
</dbReference>
<dbReference type="CDD" id="cd17323">
    <property type="entry name" value="MFS_Tpo1_MDR_like"/>
    <property type="match status" value="1"/>
</dbReference>
<protein>
    <recommendedName>
        <fullName evidence="9">Major facilitator superfamily (MFS) profile domain-containing protein</fullName>
    </recommendedName>
</protein>
<name>G9MUU8_HYPVG</name>